<feature type="compositionally biased region" description="Basic and acidic residues" evidence="1">
    <location>
        <begin position="122"/>
        <end position="132"/>
    </location>
</feature>
<feature type="region of interest" description="Disordered" evidence="1">
    <location>
        <begin position="122"/>
        <end position="194"/>
    </location>
</feature>
<accession>A0AA40LK50</accession>
<sequence length="255" mass="27861">MRVCSHVPAAGSGLSPDDGCGPLHSSAQIKVEQQLVEEDPFPMSRSEGPVSHTTEGQGQAEVSVATWMSGEPGPVDGWRRTPPPKMSRPNMPTTSKPLSPNMQMAIFNSMLKYYASVNNTRPEDLEPKEAEPKAPAQEAEAAPPVTPEVHPEEQDAELEAPPPPELPPPPAASPAAAVEPGPAPDETKPHHSWRKNPPWSPCWFLPQRRSCLWRSQFKGPLLNVLTLSQGKTLLYPHSLIFSFSFLFLILFLCSP</sequence>
<organism evidence="3 4">
    <name type="scientific">Cnephaeus nilssonii</name>
    <name type="common">Northern bat</name>
    <name type="synonym">Eptesicus nilssonii</name>
    <dbReference type="NCBI Taxonomy" id="3371016"/>
    <lineage>
        <taxon>Eukaryota</taxon>
        <taxon>Metazoa</taxon>
        <taxon>Chordata</taxon>
        <taxon>Craniata</taxon>
        <taxon>Vertebrata</taxon>
        <taxon>Euteleostomi</taxon>
        <taxon>Mammalia</taxon>
        <taxon>Eutheria</taxon>
        <taxon>Laurasiatheria</taxon>
        <taxon>Chiroptera</taxon>
        <taxon>Yangochiroptera</taxon>
        <taxon>Vespertilionidae</taxon>
        <taxon>Cnephaeus</taxon>
    </lineage>
</organism>
<keyword evidence="2" id="KW-0472">Membrane</keyword>
<dbReference type="Proteomes" id="UP001177744">
    <property type="component" value="Unassembled WGS sequence"/>
</dbReference>
<feature type="compositionally biased region" description="Pro residues" evidence="1">
    <location>
        <begin position="160"/>
        <end position="172"/>
    </location>
</feature>
<reference evidence="3" key="1">
    <citation type="submission" date="2023-06" db="EMBL/GenBank/DDBJ databases">
        <title>Reference genome for the Northern bat (Eptesicus nilssonii), a most northern bat species.</title>
        <authorList>
            <person name="Laine V.N."/>
            <person name="Pulliainen A.T."/>
            <person name="Lilley T.M."/>
        </authorList>
    </citation>
    <scope>NUCLEOTIDE SEQUENCE</scope>
    <source>
        <strain evidence="3">BLF_Eptnil</strain>
        <tissue evidence="3">Kidney</tissue>
    </source>
</reference>
<name>A0AA40LK50_CNENI</name>
<feature type="compositionally biased region" description="Polar residues" evidence="1">
    <location>
        <begin position="90"/>
        <end position="99"/>
    </location>
</feature>
<dbReference type="EMBL" id="JAULJE010000015">
    <property type="protein sequence ID" value="KAK1334603.1"/>
    <property type="molecule type" value="Genomic_DNA"/>
</dbReference>
<protein>
    <submittedName>
        <fullName evidence="3">Uncharacterized protein</fullName>
    </submittedName>
</protein>
<keyword evidence="2" id="KW-1133">Transmembrane helix</keyword>
<keyword evidence="4" id="KW-1185">Reference proteome</keyword>
<feature type="compositionally biased region" description="Low complexity" evidence="1">
    <location>
        <begin position="133"/>
        <end position="143"/>
    </location>
</feature>
<evidence type="ECO:0000256" key="2">
    <source>
        <dbReference type="SAM" id="Phobius"/>
    </source>
</evidence>
<dbReference type="AlphaFoldDB" id="A0AA40LK50"/>
<feature type="region of interest" description="Disordered" evidence="1">
    <location>
        <begin position="68"/>
        <end position="99"/>
    </location>
</feature>
<feature type="transmembrane region" description="Helical" evidence="2">
    <location>
        <begin position="233"/>
        <end position="253"/>
    </location>
</feature>
<gene>
    <name evidence="3" type="ORF">QTO34_005610</name>
</gene>
<keyword evidence="2" id="KW-0812">Transmembrane</keyword>
<evidence type="ECO:0000313" key="3">
    <source>
        <dbReference type="EMBL" id="KAK1334603.1"/>
    </source>
</evidence>
<evidence type="ECO:0000256" key="1">
    <source>
        <dbReference type="SAM" id="MobiDB-lite"/>
    </source>
</evidence>
<evidence type="ECO:0000313" key="4">
    <source>
        <dbReference type="Proteomes" id="UP001177744"/>
    </source>
</evidence>
<comment type="caution">
    <text evidence="3">The sequence shown here is derived from an EMBL/GenBank/DDBJ whole genome shotgun (WGS) entry which is preliminary data.</text>
</comment>
<feature type="non-terminal residue" evidence="3">
    <location>
        <position position="255"/>
    </location>
</feature>
<feature type="region of interest" description="Disordered" evidence="1">
    <location>
        <begin position="41"/>
        <end position="60"/>
    </location>
</feature>
<proteinExistence type="predicted"/>